<accession>W9R7S6</accession>
<gene>
    <name evidence="5" type="ORF">L484_017458</name>
</gene>
<protein>
    <recommendedName>
        <fullName evidence="4">DUF1664 domain-containing protein</fullName>
    </recommendedName>
</protein>
<feature type="region of interest" description="Disordered" evidence="1">
    <location>
        <begin position="247"/>
        <end position="275"/>
    </location>
</feature>
<keyword evidence="2" id="KW-1133">Transmembrane helix</keyword>
<evidence type="ECO:0000313" key="6">
    <source>
        <dbReference type="Proteomes" id="UP000030645"/>
    </source>
</evidence>
<organism evidence="5 6">
    <name type="scientific">Morus notabilis</name>
    <dbReference type="NCBI Taxonomy" id="981085"/>
    <lineage>
        <taxon>Eukaryota</taxon>
        <taxon>Viridiplantae</taxon>
        <taxon>Streptophyta</taxon>
        <taxon>Embryophyta</taxon>
        <taxon>Tracheophyta</taxon>
        <taxon>Spermatophyta</taxon>
        <taxon>Magnoliopsida</taxon>
        <taxon>eudicotyledons</taxon>
        <taxon>Gunneridae</taxon>
        <taxon>Pentapetalae</taxon>
        <taxon>rosids</taxon>
        <taxon>fabids</taxon>
        <taxon>Rosales</taxon>
        <taxon>Moraceae</taxon>
        <taxon>Moreae</taxon>
        <taxon>Morus</taxon>
    </lineage>
</organism>
<feature type="compositionally biased region" description="Polar residues" evidence="1">
    <location>
        <begin position="262"/>
        <end position="275"/>
    </location>
</feature>
<evidence type="ECO:0000256" key="2">
    <source>
        <dbReference type="SAM" id="Phobius"/>
    </source>
</evidence>
<evidence type="ECO:0000256" key="3">
    <source>
        <dbReference type="SAM" id="SignalP"/>
    </source>
</evidence>
<keyword evidence="2" id="KW-0812">Transmembrane</keyword>
<keyword evidence="2" id="KW-0472">Membrane</keyword>
<sequence length="356" mass="38591">MALTLGKLTILVGAGIVGSVIASEGRVSDLVSGAFKFALGRIAKDDTRSSTVKKPRDDSLMAQVDIIRKELEMLASNRSVTIVTTSRAGSSKYGIIIVTIVVGYGYIWWKGWRLPDMMFATRRSLSDACTSISKQLENVTKRKLSSQIDGLDCGLDECLETTTRTQEEVSELRGKTDSIGVDVRSVHFAVQTLETKINRIEGKQDLTTEGVRRLCDYAWNLENDRAKERIQAIPSSSLRPALELPPISPARTGSLPPVVISEPSSDSGGSNQDATNEQRSIVFQEVTGISEVIGELGVRGVANGMGASEDLNNVSPGSGRFGMMRFPRISASFLTRTRSATNGMLQQTRSAASQRL</sequence>
<feature type="chain" id="PRO_5004928402" description="DUF1664 domain-containing protein" evidence="3">
    <location>
        <begin position="23"/>
        <end position="356"/>
    </location>
</feature>
<dbReference type="EMBL" id="KE343766">
    <property type="protein sequence ID" value="EXB40316.1"/>
    <property type="molecule type" value="Genomic_DNA"/>
</dbReference>
<dbReference type="PANTHER" id="PTHR47289">
    <property type="entry name" value="TRANSCRIPTION FACTOR, PUTATIVE (DUF1664)-RELATED"/>
    <property type="match status" value="1"/>
</dbReference>
<dbReference type="AlphaFoldDB" id="W9R7S6"/>
<dbReference type="PANTHER" id="PTHR47289:SF2">
    <property type="entry name" value="TRANSCRIPTION FACTOR, PUTATIVE (DUF1664)-RELATED"/>
    <property type="match status" value="1"/>
</dbReference>
<keyword evidence="3" id="KW-0732">Signal</keyword>
<evidence type="ECO:0000259" key="4">
    <source>
        <dbReference type="Pfam" id="PF07889"/>
    </source>
</evidence>
<proteinExistence type="predicted"/>
<reference evidence="6" key="1">
    <citation type="submission" date="2013-01" db="EMBL/GenBank/DDBJ databases">
        <title>Draft Genome Sequence of a Mulberry Tree, Morus notabilis C.K. Schneid.</title>
        <authorList>
            <person name="He N."/>
            <person name="Zhao S."/>
        </authorList>
    </citation>
    <scope>NUCLEOTIDE SEQUENCE</scope>
</reference>
<dbReference type="eggNOG" id="ENOG502QTG9">
    <property type="taxonomic scope" value="Eukaryota"/>
</dbReference>
<evidence type="ECO:0000256" key="1">
    <source>
        <dbReference type="SAM" id="MobiDB-lite"/>
    </source>
</evidence>
<feature type="domain" description="DUF1664" evidence="4">
    <location>
        <begin position="90"/>
        <end position="204"/>
    </location>
</feature>
<keyword evidence="6" id="KW-1185">Reference proteome</keyword>
<evidence type="ECO:0000313" key="5">
    <source>
        <dbReference type="EMBL" id="EXB40316.1"/>
    </source>
</evidence>
<feature type="signal peptide" evidence="3">
    <location>
        <begin position="1"/>
        <end position="22"/>
    </location>
</feature>
<dbReference type="InterPro" id="IPR012458">
    <property type="entry name" value="DUF1664"/>
</dbReference>
<dbReference type="Proteomes" id="UP000030645">
    <property type="component" value="Unassembled WGS sequence"/>
</dbReference>
<dbReference type="Pfam" id="PF07889">
    <property type="entry name" value="DUF1664"/>
    <property type="match status" value="1"/>
</dbReference>
<name>W9R7S6_9ROSA</name>
<feature type="transmembrane region" description="Helical" evidence="2">
    <location>
        <begin position="93"/>
        <end position="109"/>
    </location>
</feature>